<dbReference type="EMBL" id="JAIZAY010000410">
    <property type="protein sequence ID" value="KAJ8018366.1"/>
    <property type="molecule type" value="Genomic_DNA"/>
</dbReference>
<evidence type="ECO:0000313" key="3">
    <source>
        <dbReference type="Proteomes" id="UP001152320"/>
    </source>
</evidence>
<reference evidence="2" key="1">
    <citation type="submission" date="2021-10" db="EMBL/GenBank/DDBJ databases">
        <title>Tropical sea cucumber genome reveals ecological adaptation and Cuvierian tubules defense mechanism.</title>
        <authorList>
            <person name="Chen T."/>
        </authorList>
    </citation>
    <scope>NUCLEOTIDE SEQUENCE</scope>
    <source>
        <strain evidence="2">Nanhai2018</strain>
        <tissue evidence="2">Muscle</tissue>
    </source>
</reference>
<evidence type="ECO:0000313" key="2">
    <source>
        <dbReference type="EMBL" id="KAJ8018366.1"/>
    </source>
</evidence>
<evidence type="ECO:0000256" key="1">
    <source>
        <dbReference type="SAM" id="MobiDB-lite"/>
    </source>
</evidence>
<protein>
    <submittedName>
        <fullName evidence="2">Uncharacterized protein</fullName>
    </submittedName>
</protein>
<sequence>MTSSYSHFYRANPRYFPEESSESEGENILDQTPEVTSVVNTPPRFEVPSRSASVGLPHARRDPQLPVPPLPVLPVPLLTSPHL</sequence>
<feature type="compositionally biased region" description="Polar residues" evidence="1">
    <location>
        <begin position="29"/>
        <end position="40"/>
    </location>
</feature>
<name>A0A9Q1B8Y8_HOLLE</name>
<dbReference type="Proteomes" id="UP001152320">
    <property type="component" value="Unassembled WGS sequence"/>
</dbReference>
<gene>
    <name evidence="2" type="ORF">HOLleu_43678</name>
</gene>
<organism evidence="2 3">
    <name type="scientific">Holothuria leucospilota</name>
    <name type="common">Black long sea cucumber</name>
    <name type="synonym">Mertensiothuria leucospilota</name>
    <dbReference type="NCBI Taxonomy" id="206669"/>
    <lineage>
        <taxon>Eukaryota</taxon>
        <taxon>Metazoa</taxon>
        <taxon>Echinodermata</taxon>
        <taxon>Eleutherozoa</taxon>
        <taxon>Echinozoa</taxon>
        <taxon>Holothuroidea</taxon>
        <taxon>Aspidochirotacea</taxon>
        <taxon>Aspidochirotida</taxon>
        <taxon>Holothuriidae</taxon>
        <taxon>Holothuria</taxon>
    </lineage>
</organism>
<dbReference type="AlphaFoldDB" id="A0A9Q1B8Y8"/>
<accession>A0A9Q1B8Y8</accession>
<proteinExistence type="predicted"/>
<comment type="caution">
    <text evidence="2">The sequence shown here is derived from an EMBL/GenBank/DDBJ whole genome shotgun (WGS) entry which is preliminary data.</text>
</comment>
<feature type="compositionally biased region" description="Pro residues" evidence="1">
    <location>
        <begin position="65"/>
        <end position="74"/>
    </location>
</feature>
<keyword evidence="3" id="KW-1185">Reference proteome</keyword>
<feature type="region of interest" description="Disordered" evidence="1">
    <location>
        <begin position="1"/>
        <end position="83"/>
    </location>
</feature>